<evidence type="ECO:0000313" key="7">
    <source>
        <dbReference type="EMBL" id="CAB4180154.1"/>
    </source>
</evidence>
<dbReference type="GO" id="GO:0003676">
    <property type="term" value="F:nucleic acid binding"/>
    <property type="evidence" value="ECO:0007669"/>
    <property type="project" value="InterPro"/>
</dbReference>
<feature type="domain" description="VRR-NUC" evidence="4">
    <location>
        <begin position="3"/>
        <end position="96"/>
    </location>
</feature>
<dbReference type="Gene3D" id="3.40.1350.10">
    <property type="match status" value="1"/>
</dbReference>
<keyword evidence="2" id="KW-0540">Nuclease</keyword>
<keyword evidence="3" id="KW-0378">Hydrolase</keyword>
<dbReference type="EMBL" id="LR796995">
    <property type="protein sequence ID" value="CAB4180154.1"/>
    <property type="molecule type" value="Genomic_DNA"/>
</dbReference>
<reference evidence="7" key="1">
    <citation type="submission" date="2020-05" db="EMBL/GenBank/DDBJ databases">
        <authorList>
            <person name="Chiriac C."/>
            <person name="Salcher M."/>
            <person name="Ghai R."/>
            <person name="Kavagutti S V."/>
        </authorList>
    </citation>
    <scope>NUCLEOTIDE SEQUENCE</scope>
</reference>
<dbReference type="SMART" id="SM00990">
    <property type="entry name" value="VRR_NUC"/>
    <property type="match status" value="1"/>
</dbReference>
<evidence type="ECO:0000256" key="3">
    <source>
        <dbReference type="ARBA" id="ARBA00022801"/>
    </source>
</evidence>
<dbReference type="EMBL" id="LR796803">
    <property type="protein sequence ID" value="CAB4167384.1"/>
    <property type="molecule type" value="Genomic_DNA"/>
</dbReference>
<dbReference type="EMBL" id="LR796451">
    <property type="protein sequence ID" value="CAB4145498.1"/>
    <property type="molecule type" value="Genomic_DNA"/>
</dbReference>
<sequence>MEMTESEFKDIIIAVAKRYGWLIHHDLPAQNSRGRWGTHIQGDVGFPDLVLLHPVSGKLYIVELKSDKGKLTPGQKRWMMAFENAGIYNTVLKPNDMEYALYLLTNHQI</sequence>
<dbReference type="InterPro" id="IPR011856">
    <property type="entry name" value="tRNA_endonuc-like_dom_sf"/>
</dbReference>
<proteinExistence type="predicted"/>
<dbReference type="InterPro" id="IPR014883">
    <property type="entry name" value="VRR_NUC"/>
</dbReference>
<protein>
    <submittedName>
        <fullName evidence="7">VRR-NUC domain containing protein</fullName>
    </submittedName>
</protein>
<name>A0A6J5QKK1_9CAUD</name>
<dbReference type="GO" id="GO:0004518">
    <property type="term" value="F:nuclease activity"/>
    <property type="evidence" value="ECO:0007669"/>
    <property type="project" value="UniProtKB-KW"/>
</dbReference>
<organism evidence="7">
    <name type="scientific">uncultured Caudovirales phage</name>
    <dbReference type="NCBI Taxonomy" id="2100421"/>
    <lineage>
        <taxon>Viruses</taxon>
        <taxon>Duplodnaviria</taxon>
        <taxon>Heunggongvirae</taxon>
        <taxon>Uroviricota</taxon>
        <taxon>Caudoviricetes</taxon>
        <taxon>Peduoviridae</taxon>
        <taxon>Maltschvirus</taxon>
        <taxon>Maltschvirus maltsch</taxon>
    </lineage>
</organism>
<dbReference type="Pfam" id="PF08774">
    <property type="entry name" value="VRR_NUC"/>
    <property type="match status" value="1"/>
</dbReference>
<gene>
    <name evidence="7" type="ORF">UFOVP1047_11</name>
    <name evidence="5" type="ORF">UFOVP487_10</name>
    <name evidence="6" type="ORF">UFOVP869_13</name>
</gene>
<evidence type="ECO:0000259" key="4">
    <source>
        <dbReference type="SMART" id="SM00990"/>
    </source>
</evidence>
<evidence type="ECO:0000313" key="6">
    <source>
        <dbReference type="EMBL" id="CAB4167384.1"/>
    </source>
</evidence>
<evidence type="ECO:0000256" key="1">
    <source>
        <dbReference type="ARBA" id="ARBA00001946"/>
    </source>
</evidence>
<evidence type="ECO:0000313" key="5">
    <source>
        <dbReference type="EMBL" id="CAB4145498.1"/>
    </source>
</evidence>
<comment type="cofactor">
    <cofactor evidence="1">
        <name>Mg(2+)</name>
        <dbReference type="ChEBI" id="CHEBI:18420"/>
    </cofactor>
</comment>
<accession>A0A6J5QKK1</accession>
<dbReference type="GO" id="GO:0016788">
    <property type="term" value="F:hydrolase activity, acting on ester bonds"/>
    <property type="evidence" value="ECO:0007669"/>
    <property type="project" value="InterPro"/>
</dbReference>
<evidence type="ECO:0000256" key="2">
    <source>
        <dbReference type="ARBA" id="ARBA00022722"/>
    </source>
</evidence>